<dbReference type="PANTHER" id="PTHR32089">
    <property type="entry name" value="METHYL-ACCEPTING CHEMOTAXIS PROTEIN MCPB"/>
    <property type="match status" value="1"/>
</dbReference>
<organism evidence="5">
    <name type="scientific">Paenibacillus sp. AN1007</name>
    <dbReference type="NCBI Taxonomy" id="3151385"/>
    <lineage>
        <taxon>Bacteria</taxon>
        <taxon>Bacillati</taxon>
        <taxon>Bacillota</taxon>
        <taxon>Bacilli</taxon>
        <taxon>Bacillales</taxon>
        <taxon>Paenibacillaceae</taxon>
        <taxon>Paenibacillus</taxon>
    </lineage>
</organism>
<evidence type="ECO:0000256" key="3">
    <source>
        <dbReference type="SAM" id="Phobius"/>
    </source>
</evidence>
<dbReference type="SMART" id="SM00283">
    <property type="entry name" value="MA"/>
    <property type="match status" value="1"/>
</dbReference>
<feature type="transmembrane region" description="Helical" evidence="3">
    <location>
        <begin position="12"/>
        <end position="31"/>
    </location>
</feature>
<proteinExistence type="predicted"/>
<evidence type="ECO:0000256" key="1">
    <source>
        <dbReference type="ARBA" id="ARBA00023224"/>
    </source>
</evidence>
<evidence type="ECO:0000259" key="4">
    <source>
        <dbReference type="PROSITE" id="PS50111"/>
    </source>
</evidence>
<feature type="transmembrane region" description="Helical" evidence="3">
    <location>
        <begin position="104"/>
        <end position="122"/>
    </location>
</feature>
<dbReference type="Gene3D" id="1.10.287.950">
    <property type="entry name" value="Methyl-accepting chemotaxis protein"/>
    <property type="match status" value="1"/>
</dbReference>
<accession>A0AAU8NGA6</accession>
<dbReference type="GO" id="GO:0016020">
    <property type="term" value="C:membrane"/>
    <property type="evidence" value="ECO:0007669"/>
    <property type="project" value="InterPro"/>
</dbReference>
<keyword evidence="3" id="KW-0472">Membrane</keyword>
<dbReference type="PROSITE" id="PS50111">
    <property type="entry name" value="CHEMOTAXIS_TRANSDUC_2"/>
    <property type="match status" value="1"/>
</dbReference>
<feature type="domain" description="Methyl-accepting transducer" evidence="4">
    <location>
        <begin position="199"/>
        <end position="456"/>
    </location>
</feature>
<gene>
    <name evidence="5" type="ORF">ABXS70_04535</name>
</gene>
<evidence type="ECO:0000256" key="2">
    <source>
        <dbReference type="PROSITE-ProRule" id="PRU00284"/>
    </source>
</evidence>
<dbReference type="GO" id="GO:0007165">
    <property type="term" value="P:signal transduction"/>
    <property type="evidence" value="ECO:0007669"/>
    <property type="project" value="UniProtKB-KW"/>
</dbReference>
<keyword evidence="1 2" id="KW-0807">Transducer</keyword>
<dbReference type="Pfam" id="PF00015">
    <property type="entry name" value="MCPsignal"/>
    <property type="match status" value="1"/>
</dbReference>
<reference evidence="5" key="1">
    <citation type="submission" date="2024-05" db="EMBL/GenBank/DDBJ databases">
        <title>Draft genome assemblies of 36 bacteria isolated from hibernating arctic ground squirrels.</title>
        <authorList>
            <person name="McKee H."/>
            <person name="Mullen L."/>
            <person name="Drown D.M."/>
            <person name="Duddleston K.N."/>
        </authorList>
    </citation>
    <scope>NUCLEOTIDE SEQUENCE</scope>
    <source>
        <strain evidence="5">AN1007</strain>
    </source>
</reference>
<protein>
    <submittedName>
        <fullName evidence="5">Methyl-accepting chemotaxis protein</fullName>
    </submittedName>
</protein>
<dbReference type="SUPFAM" id="SSF58104">
    <property type="entry name" value="Methyl-accepting chemotaxis protein (MCP) signaling domain"/>
    <property type="match status" value="1"/>
</dbReference>
<keyword evidence="3" id="KW-1133">Transmembrane helix</keyword>
<dbReference type="AlphaFoldDB" id="A0AAU8NGA6"/>
<keyword evidence="3" id="KW-0812">Transmembrane</keyword>
<feature type="transmembrane region" description="Helical" evidence="3">
    <location>
        <begin position="134"/>
        <end position="153"/>
    </location>
</feature>
<dbReference type="RefSeq" id="WP_366294168.1">
    <property type="nucleotide sequence ID" value="NZ_CP159992.1"/>
</dbReference>
<dbReference type="PANTHER" id="PTHR32089:SF112">
    <property type="entry name" value="LYSOZYME-LIKE PROTEIN-RELATED"/>
    <property type="match status" value="1"/>
</dbReference>
<dbReference type="InterPro" id="IPR004089">
    <property type="entry name" value="MCPsignal_dom"/>
</dbReference>
<name>A0AAU8NGA6_9BACL</name>
<feature type="transmembrane region" description="Helical" evidence="3">
    <location>
        <begin position="37"/>
        <end position="53"/>
    </location>
</feature>
<feature type="transmembrane region" description="Helical" evidence="3">
    <location>
        <begin position="65"/>
        <end position="98"/>
    </location>
</feature>
<dbReference type="EMBL" id="CP159992">
    <property type="protein sequence ID" value="XCP95988.1"/>
    <property type="molecule type" value="Genomic_DNA"/>
</dbReference>
<evidence type="ECO:0000313" key="5">
    <source>
        <dbReference type="EMBL" id="XCP95988.1"/>
    </source>
</evidence>
<sequence length="515" mass="56467">MNRMDEIIWKRNKIITMMLWIVVAFGMSIAFSAPKLFISNSIVVLYGIWLIYANTKKKHIHLIPWINAALIIACGIFASWGTVDSIIAIVISALLLVYPDKRLFISGFSVLLANSILQLLIVPVSTREQFIDDLTNVVLFAVAGVILGVVSALNQKLFQESENRWNEVENSRKRVEEMLERVKKSVTGLSHYTEQLKQKVDMTGSITNEVTVGFSEVAKGVEFQASSIAEISESLSLSDRQIQDVATHSLQMKELSASMASSTQMGSEQIDHLNVQMRELYTAIHTTAEDMQKFNEQSESMTMMLNSISDIATQTNLLALNAAIEAARAGEHGRGFAVVSEEVRKLAESSGQSAHEITTILTGVRTQTQALTSRFEGIRQSLQQGRESVQTAGEVFQSIHSSSQDVLTQAADIETSSAVMKASSTRVVNEISEISSVTQQSSAAAEEILASMEEQRNLTQRMVESFGGLERLIVDLSLLVSDHQTTSEASDKKAEEANLKVNAAAVQSGLEAKSA</sequence>